<proteinExistence type="predicted"/>
<dbReference type="Proteomes" id="UP000299102">
    <property type="component" value="Unassembled WGS sequence"/>
</dbReference>
<comment type="caution">
    <text evidence="1">The sequence shown here is derived from an EMBL/GenBank/DDBJ whole genome shotgun (WGS) entry which is preliminary data.</text>
</comment>
<gene>
    <name evidence="1" type="ORF">EVAR_20461_1</name>
</gene>
<protein>
    <submittedName>
        <fullName evidence="1">Uncharacterized protein</fullName>
    </submittedName>
</protein>
<keyword evidence="2" id="KW-1185">Reference proteome</keyword>
<name>A0A4C1TY04_EUMVA</name>
<evidence type="ECO:0000313" key="2">
    <source>
        <dbReference type="Proteomes" id="UP000299102"/>
    </source>
</evidence>
<reference evidence="1 2" key="1">
    <citation type="journal article" date="2019" name="Commun. Biol.">
        <title>The bagworm genome reveals a unique fibroin gene that provides high tensile strength.</title>
        <authorList>
            <person name="Kono N."/>
            <person name="Nakamura H."/>
            <person name="Ohtoshi R."/>
            <person name="Tomita M."/>
            <person name="Numata K."/>
            <person name="Arakawa K."/>
        </authorList>
    </citation>
    <scope>NUCLEOTIDE SEQUENCE [LARGE SCALE GENOMIC DNA]</scope>
</reference>
<organism evidence="1 2">
    <name type="scientific">Eumeta variegata</name>
    <name type="common">Bagworm moth</name>
    <name type="synonym">Eumeta japonica</name>
    <dbReference type="NCBI Taxonomy" id="151549"/>
    <lineage>
        <taxon>Eukaryota</taxon>
        <taxon>Metazoa</taxon>
        <taxon>Ecdysozoa</taxon>
        <taxon>Arthropoda</taxon>
        <taxon>Hexapoda</taxon>
        <taxon>Insecta</taxon>
        <taxon>Pterygota</taxon>
        <taxon>Neoptera</taxon>
        <taxon>Endopterygota</taxon>
        <taxon>Lepidoptera</taxon>
        <taxon>Glossata</taxon>
        <taxon>Ditrysia</taxon>
        <taxon>Tineoidea</taxon>
        <taxon>Psychidae</taxon>
        <taxon>Oiketicinae</taxon>
        <taxon>Eumeta</taxon>
    </lineage>
</organism>
<evidence type="ECO:0000313" key="1">
    <source>
        <dbReference type="EMBL" id="GBP18929.1"/>
    </source>
</evidence>
<dbReference type="EMBL" id="BGZK01000102">
    <property type="protein sequence ID" value="GBP18929.1"/>
    <property type="molecule type" value="Genomic_DNA"/>
</dbReference>
<sequence length="149" mass="17063">MQTSKSYNVSAISQIYGTWKSVHASRGAAVKDATPLKFVYDKSRACGASPEDETRVFSLFIFSPKRDLWKFRKCSTFYDRSPRPRATLGRQPDRIANFLIRHGEIGHRAAPRARRAPAAPRYTPYRLPTPALFAGRLPSEELDEHNRYY</sequence>
<accession>A0A4C1TY04</accession>
<dbReference type="AlphaFoldDB" id="A0A4C1TY04"/>